<dbReference type="AlphaFoldDB" id="A0A1E3A194"/>
<proteinExistence type="predicted"/>
<sequence length="310" mass="35265">MAYGTGGCVKEDIRKDEGKPSENQGLHHEDLALKTAAHYFGEELLPALGISGIVEYIAPTETVKLEARQMYQDFNYVMEDRSWSHLEFESDSVTDEDLRRFREYEAAVSRKFGVEVVTYVICSSKVKCLKVQLKVGINTYRVKIVRLKGRNADLLFRRLEEKGRRGERLERADFVSVLLTPLMSGESPIGERIIKGMKILQDAAGSLSAEEQEKMLAVLYTFADKFVSEKELNRVKEMIAMTKLGKLLVDDGIEKGIERGLEQGLEQGMKALTETCKEFGADFRQTVEKVKIRFGISEEEAQEAVRKYWQ</sequence>
<dbReference type="EMBL" id="MCGH01000004">
    <property type="protein sequence ID" value="ODM02535.1"/>
    <property type="molecule type" value="Genomic_DNA"/>
</dbReference>
<evidence type="ECO:0000313" key="1">
    <source>
        <dbReference type="EMBL" id="ODM02535.1"/>
    </source>
</evidence>
<reference evidence="1 2" key="1">
    <citation type="submission" date="2016-07" db="EMBL/GenBank/DDBJ databases">
        <title>Characterization of isolates of Eisenbergiella tayi derived from blood cultures, using whole genome sequencing.</title>
        <authorList>
            <person name="Burdz T."/>
            <person name="Wiebe D."/>
            <person name="Huynh C."/>
            <person name="Bernard K."/>
        </authorList>
    </citation>
    <scope>NUCLEOTIDE SEQUENCE [LARGE SCALE GENOMIC DNA]</scope>
    <source>
        <strain evidence="1 2">NML 110608</strain>
    </source>
</reference>
<dbReference type="Proteomes" id="UP000094067">
    <property type="component" value="Unassembled WGS sequence"/>
</dbReference>
<name>A0A1E3A194_9FIRM</name>
<accession>A0A1E3A194</accession>
<dbReference type="PATRIC" id="fig|1432052.4.peg.6330"/>
<evidence type="ECO:0008006" key="3">
    <source>
        <dbReference type="Google" id="ProtNLM"/>
    </source>
</evidence>
<comment type="caution">
    <text evidence="1">The sequence shown here is derived from an EMBL/GenBank/DDBJ whole genome shotgun (WGS) entry which is preliminary data.</text>
</comment>
<protein>
    <recommendedName>
        <fullName evidence="3">Rpn family recombination-promoting nuclease/putative transposase</fullName>
    </recommendedName>
</protein>
<gene>
    <name evidence="1" type="ORF">BEI61_05697</name>
</gene>
<evidence type="ECO:0000313" key="2">
    <source>
        <dbReference type="Proteomes" id="UP000094067"/>
    </source>
</evidence>
<organism evidence="1 2">
    <name type="scientific">Eisenbergiella tayi</name>
    <dbReference type="NCBI Taxonomy" id="1432052"/>
    <lineage>
        <taxon>Bacteria</taxon>
        <taxon>Bacillati</taxon>
        <taxon>Bacillota</taxon>
        <taxon>Clostridia</taxon>
        <taxon>Lachnospirales</taxon>
        <taxon>Lachnospiraceae</taxon>
        <taxon>Eisenbergiella</taxon>
    </lineage>
</organism>